<evidence type="ECO:0000313" key="4">
    <source>
        <dbReference type="EMBL" id="WJW66238.1"/>
    </source>
</evidence>
<organism evidence="3 5">
    <name type="scientific">Candidatus Chlorohelix allophototropha</name>
    <dbReference type="NCBI Taxonomy" id="3003348"/>
    <lineage>
        <taxon>Bacteria</taxon>
        <taxon>Bacillati</taxon>
        <taxon>Chloroflexota</taxon>
        <taxon>Chloroflexia</taxon>
        <taxon>Candidatus Chloroheliales</taxon>
        <taxon>Candidatus Chloroheliaceae</taxon>
        <taxon>Candidatus Chlorohelix</taxon>
    </lineage>
</organism>
<evidence type="ECO:0000313" key="3">
    <source>
        <dbReference type="EMBL" id="NWJ44345.1"/>
    </source>
</evidence>
<keyword evidence="6" id="KW-1185">Reference proteome</keyword>
<dbReference type="RefSeq" id="WP_341468121.1">
    <property type="nucleotide sequence ID" value="NZ_CP128399.1"/>
</dbReference>
<gene>
    <name evidence="3" type="ORF">HXX08_00555</name>
    <name evidence="4" type="ORF">OZ401_002030</name>
</gene>
<accession>A0A8T7M255</accession>
<comment type="similarity">
    <text evidence="1">Belongs to the TolB family.</text>
</comment>
<keyword evidence="2" id="KW-0732">Signal</keyword>
<sequence>MNRNFRKLTLMLVLLLFAGLIVACGDSTPTTTPATPIPVTATAVPVVATKPTTTAVIEVPTVTPTTIATTTPATTSAISTTAATTTTAAVVTPTPTRSNLLAYVENGNVYTLDTDTKEKKQVVDGTKLGASGDIALSAQGNMLAASLRGQNGVDSLYLSNLKDAPTKLVSEQPAATSDSDPEFSSDGKFLLFTRILDSNKDGKYDFKDKHELWITELGNINPRKLADGQQGAWASDSKRIVFVTDGRIPADYNYATENAVHIINNEGKNEWEPINTKKFPSDWSQSGFPFQVFPEFINSPAFVDGGKQIAFTTLGHSGLLFSLNATDGKELKLWSTNYEGGFNRVLGAPGSSLMVVEGLPATGVMDLDIFDSSKAQPKLDASTETKIGGVRAGFGATKPAWSADGKKLAYIKTGTSSSATGAVRGTLVVVTLSGQNVASWVELGSGTYSVLAWAK</sequence>
<dbReference type="PANTHER" id="PTHR36842">
    <property type="entry name" value="PROTEIN TOLB HOMOLOG"/>
    <property type="match status" value="1"/>
</dbReference>
<dbReference type="Pfam" id="PF07676">
    <property type="entry name" value="PD40"/>
    <property type="match status" value="1"/>
</dbReference>
<reference evidence="4" key="2">
    <citation type="journal article" date="2024" name="Nature">
        <title>Anoxygenic phototroph of the Chloroflexota uses a type I reaction centre.</title>
        <authorList>
            <person name="Tsuji J.M."/>
            <person name="Shaw N.A."/>
            <person name="Nagashima S."/>
            <person name="Venkiteswaran J.J."/>
            <person name="Schiff S.L."/>
            <person name="Watanabe T."/>
            <person name="Fukui M."/>
            <person name="Hanada S."/>
            <person name="Tank M."/>
            <person name="Neufeld J.D."/>
        </authorList>
    </citation>
    <scope>NUCLEOTIDE SEQUENCE</scope>
    <source>
        <strain evidence="4">L227-S17</strain>
    </source>
</reference>
<feature type="signal peptide" evidence="2">
    <location>
        <begin position="1"/>
        <end position="23"/>
    </location>
</feature>
<dbReference type="EMBL" id="CP128399">
    <property type="protein sequence ID" value="WJW66238.1"/>
    <property type="molecule type" value="Genomic_DNA"/>
</dbReference>
<dbReference type="EMBL" id="JACATZ010000001">
    <property type="protein sequence ID" value="NWJ44345.1"/>
    <property type="molecule type" value="Genomic_DNA"/>
</dbReference>
<dbReference type="PANTHER" id="PTHR36842:SF1">
    <property type="entry name" value="PROTEIN TOLB"/>
    <property type="match status" value="1"/>
</dbReference>
<dbReference type="Gene3D" id="2.120.10.30">
    <property type="entry name" value="TolB, C-terminal domain"/>
    <property type="match status" value="1"/>
</dbReference>
<evidence type="ECO:0000256" key="2">
    <source>
        <dbReference type="SAM" id="SignalP"/>
    </source>
</evidence>
<proteinExistence type="inferred from homology"/>
<reference evidence="3 5" key="1">
    <citation type="submission" date="2020-06" db="EMBL/GenBank/DDBJ databases">
        <title>Anoxygenic phototrophic Chloroflexota member uses a Type I reaction center.</title>
        <authorList>
            <person name="Tsuji J.M."/>
            <person name="Shaw N.A."/>
            <person name="Nagashima S."/>
            <person name="Venkiteswaran J."/>
            <person name="Schiff S.L."/>
            <person name="Hanada S."/>
            <person name="Tank M."/>
            <person name="Neufeld J.D."/>
        </authorList>
    </citation>
    <scope>NUCLEOTIDE SEQUENCE [LARGE SCALE GENOMIC DNA]</scope>
    <source>
        <strain evidence="3">L227-S17</strain>
    </source>
</reference>
<evidence type="ECO:0000256" key="1">
    <source>
        <dbReference type="ARBA" id="ARBA00009820"/>
    </source>
</evidence>
<feature type="chain" id="PRO_5035771094" evidence="2">
    <location>
        <begin position="24"/>
        <end position="455"/>
    </location>
</feature>
<dbReference type="InterPro" id="IPR011659">
    <property type="entry name" value="WD40"/>
</dbReference>
<protein>
    <submittedName>
        <fullName evidence="3">PD40 domain-containing protein</fullName>
    </submittedName>
</protein>
<dbReference type="AlphaFoldDB" id="A0A8T7M255"/>
<evidence type="ECO:0000313" key="5">
    <source>
        <dbReference type="Proteomes" id="UP000521676"/>
    </source>
</evidence>
<dbReference type="SUPFAM" id="SSF82171">
    <property type="entry name" value="DPP6 N-terminal domain-like"/>
    <property type="match status" value="1"/>
</dbReference>
<dbReference type="Proteomes" id="UP000521676">
    <property type="component" value="Unassembled WGS sequence"/>
</dbReference>
<dbReference type="PROSITE" id="PS51257">
    <property type="entry name" value="PROKAR_LIPOPROTEIN"/>
    <property type="match status" value="1"/>
</dbReference>
<evidence type="ECO:0000313" key="6">
    <source>
        <dbReference type="Proteomes" id="UP001431572"/>
    </source>
</evidence>
<name>A0A8T7M255_9CHLR</name>
<dbReference type="InterPro" id="IPR011042">
    <property type="entry name" value="6-blade_b-propeller_TolB-like"/>
</dbReference>
<dbReference type="Proteomes" id="UP001431572">
    <property type="component" value="Chromosome 1"/>
</dbReference>